<accession>A0A9W3K0T5</accession>
<evidence type="ECO:0000313" key="2">
    <source>
        <dbReference type="Proteomes" id="UP000032866"/>
    </source>
</evidence>
<sequence length="47" mass="5279">MARWTLRNRHFNVVSRPASDGCREGRACRVEAGSVDFGSVGLRWAPF</sequence>
<proteinExistence type="predicted"/>
<reference evidence="1 2" key="1">
    <citation type="journal article" date="2012" name="J. Bacteriol.">
        <title>Complete Genome Sequence of Burkholderia sp. Strain GG4, a Betaproteobacterium That Reduces 3-Oxo-N-Acylhomoserine Lactones and Produces Different N-Acylhomoserine Lactones.</title>
        <authorList>
            <person name="Hong K.W."/>
            <person name="Koh C.L."/>
            <person name="Sam C.K."/>
            <person name="Yin W.F."/>
            <person name="Chan K.G."/>
        </authorList>
    </citation>
    <scope>NUCLEOTIDE SEQUENCE [LARGE SCALE GENOMIC DNA]</scope>
    <source>
        <strain evidence="1 2">GG4</strain>
    </source>
</reference>
<protein>
    <submittedName>
        <fullName evidence="1">Uncharacterized protein</fullName>
    </submittedName>
</protein>
<dbReference type="Proteomes" id="UP000032866">
    <property type="component" value="Chromosome 1"/>
</dbReference>
<gene>
    <name evidence="1" type="ORF">GEM_0152</name>
</gene>
<name>A0A9W3K0T5_BURCE</name>
<evidence type="ECO:0000313" key="1">
    <source>
        <dbReference type="EMBL" id="AFQ46612.1"/>
    </source>
</evidence>
<dbReference type="EMBL" id="CP003774">
    <property type="protein sequence ID" value="AFQ46612.1"/>
    <property type="molecule type" value="Genomic_DNA"/>
</dbReference>
<dbReference type="AlphaFoldDB" id="A0A9W3K0T5"/>
<dbReference type="KEGG" id="bct:GEM_0152"/>
<organism evidence="1 2">
    <name type="scientific">Burkholderia cepacia GG4</name>
    <dbReference type="NCBI Taxonomy" id="1009846"/>
    <lineage>
        <taxon>Bacteria</taxon>
        <taxon>Pseudomonadati</taxon>
        <taxon>Pseudomonadota</taxon>
        <taxon>Betaproteobacteria</taxon>
        <taxon>Burkholderiales</taxon>
        <taxon>Burkholderiaceae</taxon>
        <taxon>Burkholderia</taxon>
        <taxon>Burkholderia cepacia complex</taxon>
    </lineage>
</organism>